<proteinExistence type="predicted"/>
<keyword evidence="1" id="KW-0732">Signal</keyword>
<dbReference type="AlphaFoldDB" id="A0A6I6JT49"/>
<reference evidence="2 3" key="1">
    <citation type="submission" date="2019-11" db="EMBL/GenBank/DDBJ databases">
        <authorList>
            <person name="Zheng R.K."/>
            <person name="Sun C.M."/>
        </authorList>
    </citation>
    <scope>NUCLEOTIDE SEQUENCE [LARGE SCALE GENOMIC DNA]</scope>
    <source>
        <strain evidence="2 3">WC007</strain>
    </source>
</reference>
<dbReference type="Pfam" id="PF14060">
    <property type="entry name" value="DUF4252"/>
    <property type="match status" value="1"/>
</dbReference>
<evidence type="ECO:0000313" key="3">
    <source>
        <dbReference type="Proteomes" id="UP000428260"/>
    </source>
</evidence>
<sequence length="320" mass="36893">MKKIMIYLFMVVLALPALAQRDNNFFAQLTNEYSDQEGFSASLITKDMFDLYLKKKSIDSESSAFEAIKNLDKIVVVSQSNLNQSFTLFAEADDKPEKEDKNSLSEGLYQTILNHYKDGDYTLLKTEKRMGEEVKVYLRKNQDKIESLAVLTQSNANTSLIELQGNINLTAVADLNKALNLRGLENLYKINNNSGAAVYFGQTSNVYFPQERLEQMVARQKELIEKQQFFSDEQRAKIEEQARVQAQRQMEMAEKYREMAERYQRQPVFLNYPGDSTEYFLNGKKVDAKEIKQLDKTDIVTIDVKANKDEDITTVKIRTK</sequence>
<evidence type="ECO:0000256" key="1">
    <source>
        <dbReference type="SAM" id="SignalP"/>
    </source>
</evidence>
<dbReference type="RefSeq" id="WP_158866554.1">
    <property type="nucleotide sequence ID" value="NZ_CP046401.1"/>
</dbReference>
<evidence type="ECO:0000313" key="2">
    <source>
        <dbReference type="EMBL" id="QGY44409.1"/>
    </source>
</evidence>
<protein>
    <submittedName>
        <fullName evidence="2">DUF4252 domain-containing protein</fullName>
    </submittedName>
</protein>
<feature type="chain" id="PRO_5026341532" evidence="1">
    <location>
        <begin position="20"/>
        <end position="320"/>
    </location>
</feature>
<dbReference type="KEGG" id="mcos:GM418_12290"/>
<dbReference type="EMBL" id="CP046401">
    <property type="protein sequence ID" value="QGY44409.1"/>
    <property type="molecule type" value="Genomic_DNA"/>
</dbReference>
<dbReference type="InterPro" id="IPR025348">
    <property type="entry name" value="DUF4252"/>
</dbReference>
<accession>A0A6I6JT49</accession>
<dbReference type="Proteomes" id="UP000428260">
    <property type="component" value="Chromosome"/>
</dbReference>
<name>A0A6I6JT49_9BACT</name>
<organism evidence="2 3">
    <name type="scientific">Maribellus comscasis</name>
    <dbReference type="NCBI Taxonomy" id="2681766"/>
    <lineage>
        <taxon>Bacteria</taxon>
        <taxon>Pseudomonadati</taxon>
        <taxon>Bacteroidota</taxon>
        <taxon>Bacteroidia</taxon>
        <taxon>Marinilabiliales</taxon>
        <taxon>Prolixibacteraceae</taxon>
        <taxon>Maribellus</taxon>
    </lineage>
</organism>
<feature type="signal peptide" evidence="1">
    <location>
        <begin position="1"/>
        <end position="19"/>
    </location>
</feature>
<gene>
    <name evidence="2" type="ORF">GM418_12290</name>
</gene>
<keyword evidence="3" id="KW-1185">Reference proteome</keyword>